<feature type="domain" description="Thiamine pyrophosphate enzyme central" evidence="10">
    <location>
        <begin position="191"/>
        <end position="317"/>
    </location>
</feature>
<dbReference type="InterPro" id="IPR029061">
    <property type="entry name" value="THDP-binding"/>
</dbReference>
<dbReference type="Pfam" id="PF02776">
    <property type="entry name" value="TPP_enzyme_N"/>
    <property type="match status" value="1"/>
</dbReference>
<evidence type="ECO:0000256" key="6">
    <source>
        <dbReference type="ARBA" id="ARBA00023052"/>
    </source>
</evidence>
<keyword evidence="3 8" id="KW-0479">Metal-binding</keyword>
<evidence type="ECO:0000256" key="2">
    <source>
        <dbReference type="ARBA" id="ARBA00007812"/>
    </source>
</evidence>
<comment type="cofactor">
    <cofactor evidence="1">
        <name>thiamine diphosphate</name>
        <dbReference type="ChEBI" id="CHEBI:58937"/>
    </cofactor>
</comment>
<keyword evidence="14" id="KW-1185">Reference proteome</keyword>
<evidence type="ECO:0000256" key="9">
    <source>
        <dbReference type="RuleBase" id="RU362132"/>
    </source>
</evidence>
<dbReference type="SUPFAM" id="SSF52467">
    <property type="entry name" value="DHS-like NAD/FAD-binding domain"/>
    <property type="match status" value="1"/>
</dbReference>
<feature type="binding site" evidence="8">
    <location>
        <position position="459"/>
    </location>
    <ligand>
        <name>Mg(2+)</name>
        <dbReference type="ChEBI" id="CHEBI:18420"/>
    </ligand>
</feature>
<dbReference type="Gene3D" id="3.40.50.1220">
    <property type="entry name" value="TPP-binding domain"/>
    <property type="match status" value="1"/>
</dbReference>
<dbReference type="GO" id="GO:0004737">
    <property type="term" value="F:pyruvate decarboxylase activity"/>
    <property type="evidence" value="ECO:0007669"/>
    <property type="project" value="TreeGrafter"/>
</dbReference>
<keyword evidence="7" id="KW-0456">Lyase</keyword>
<evidence type="ECO:0000259" key="11">
    <source>
        <dbReference type="Pfam" id="PF02775"/>
    </source>
</evidence>
<dbReference type="FunCoup" id="A0A163JF89">
    <property type="interactions" value="167"/>
</dbReference>
<dbReference type="EMBL" id="LT552383">
    <property type="protein sequence ID" value="SAL98944.1"/>
    <property type="molecule type" value="Genomic_DNA"/>
</dbReference>
<dbReference type="InterPro" id="IPR011766">
    <property type="entry name" value="TPP_enzyme_TPP-bd"/>
</dbReference>
<dbReference type="PANTHER" id="PTHR43452">
    <property type="entry name" value="PYRUVATE DECARBOXYLASE"/>
    <property type="match status" value="1"/>
</dbReference>
<evidence type="ECO:0000256" key="1">
    <source>
        <dbReference type="ARBA" id="ARBA00001964"/>
    </source>
</evidence>
<dbReference type="Pfam" id="PF02775">
    <property type="entry name" value="TPP_enzyme_C"/>
    <property type="match status" value="1"/>
</dbReference>
<evidence type="ECO:0000259" key="12">
    <source>
        <dbReference type="Pfam" id="PF02776"/>
    </source>
</evidence>
<protein>
    <recommendedName>
        <fullName evidence="15">Pyruvate decarboxylase</fullName>
    </recommendedName>
</protein>
<keyword evidence="5 8" id="KW-0460">Magnesium</keyword>
<organism evidence="13">
    <name type="scientific">Absidia glauca</name>
    <name type="common">Pin mould</name>
    <dbReference type="NCBI Taxonomy" id="4829"/>
    <lineage>
        <taxon>Eukaryota</taxon>
        <taxon>Fungi</taxon>
        <taxon>Fungi incertae sedis</taxon>
        <taxon>Mucoromycota</taxon>
        <taxon>Mucoromycotina</taxon>
        <taxon>Mucoromycetes</taxon>
        <taxon>Mucorales</taxon>
        <taxon>Cunninghamellaceae</taxon>
        <taxon>Absidia</taxon>
    </lineage>
</organism>
<sequence length="504" mass="54667">MTVSLPDERRTTTIGLYLIQRLKEIGIDTIFEDKNLTWAANVNELNAAHAADGYARVKGAGAVLTTFGVGELSAANGIAGSYAEKIPVIHVVGVPKTTLAKRKAMMHHTLGDGDYDVFYNMYSRITTASAILTATSAVYDIDRVISESMKNRCPGYLAIPADLVNVKVPIPLGTLDYTLPKNPSQTQLEVVQAIVHAIDQAKHPVILVDGDVRRTGMINDVTEFVKMTSFPTYAAPMGIDAINHALPNYRGCYQGSFTLAGIRAEFQQADLILKIGSLPYDTNTGGFSTHELDPAKTIAFQTTKTQVFDRCFEKIAMQELIPLVTRQLFETPIMQKRFALGPPIRRATPTTPGSALSQSYFWATFPSFLSAGSMVVAETGTVSLGSFNLMPLPKDSLLISQVAWGSVGYAVPAALGACLADRSRRCFLLVGDGAFQFSAQELSPMLHQGVCPIIILFNNNGFLIEKLIHPNGAAYNDIPAWNTGRVHLVLVALIEIDDEDGIVP</sequence>
<evidence type="ECO:0000256" key="5">
    <source>
        <dbReference type="ARBA" id="ARBA00022842"/>
    </source>
</evidence>
<dbReference type="CDD" id="cd07038">
    <property type="entry name" value="TPP_PYR_PDC_IPDC_like"/>
    <property type="match status" value="1"/>
</dbReference>
<feature type="binding site" evidence="8">
    <location>
        <position position="432"/>
    </location>
    <ligand>
        <name>Mg(2+)</name>
        <dbReference type="ChEBI" id="CHEBI:18420"/>
    </ligand>
</feature>
<dbReference type="Proteomes" id="UP000078561">
    <property type="component" value="Unassembled WGS sequence"/>
</dbReference>
<dbReference type="InParanoid" id="A0A163JF89"/>
<dbReference type="OMA" id="YPNVRMK"/>
<dbReference type="InterPro" id="IPR029035">
    <property type="entry name" value="DHS-like_NAD/FAD-binding_dom"/>
</dbReference>
<comment type="cofactor">
    <cofactor evidence="8">
        <name>Mg(2+)</name>
        <dbReference type="ChEBI" id="CHEBI:18420"/>
    </cofactor>
    <text evidence="8">Binds 1 Mg(2+) per subunit.</text>
</comment>
<dbReference type="GO" id="GO:0030976">
    <property type="term" value="F:thiamine pyrophosphate binding"/>
    <property type="evidence" value="ECO:0007669"/>
    <property type="project" value="InterPro"/>
</dbReference>
<keyword evidence="4" id="KW-0210">Decarboxylase</keyword>
<evidence type="ECO:0000313" key="13">
    <source>
        <dbReference type="EMBL" id="SAL98944.1"/>
    </source>
</evidence>
<dbReference type="SUPFAM" id="SSF52518">
    <property type="entry name" value="Thiamin diphosphate-binding fold (THDP-binding)"/>
    <property type="match status" value="2"/>
</dbReference>
<accession>A0A163JF89</accession>
<evidence type="ECO:0000256" key="3">
    <source>
        <dbReference type="ARBA" id="ARBA00022723"/>
    </source>
</evidence>
<feature type="binding site" evidence="8">
    <location>
        <position position="461"/>
    </location>
    <ligand>
        <name>Mg(2+)</name>
        <dbReference type="ChEBI" id="CHEBI:18420"/>
    </ligand>
</feature>
<dbReference type="Pfam" id="PF00205">
    <property type="entry name" value="TPP_enzyme_M"/>
    <property type="match status" value="1"/>
</dbReference>
<feature type="domain" description="Thiamine pyrophosphate enzyme TPP-binding" evidence="11">
    <location>
        <begin position="386"/>
        <end position="462"/>
    </location>
</feature>
<evidence type="ECO:0008006" key="15">
    <source>
        <dbReference type="Google" id="ProtNLM"/>
    </source>
</evidence>
<keyword evidence="6 9" id="KW-0786">Thiamine pyrophosphate</keyword>
<gene>
    <name evidence="13" type="primary">ABSGL_04515.1 scaffold 5475</name>
</gene>
<proteinExistence type="inferred from homology"/>
<dbReference type="InterPro" id="IPR012110">
    <property type="entry name" value="PDC/IPDC-like"/>
</dbReference>
<evidence type="ECO:0000313" key="14">
    <source>
        <dbReference type="Proteomes" id="UP000078561"/>
    </source>
</evidence>
<evidence type="ECO:0000256" key="7">
    <source>
        <dbReference type="ARBA" id="ARBA00023239"/>
    </source>
</evidence>
<dbReference type="STRING" id="4829.A0A163JF89"/>
<dbReference type="GO" id="GO:0000949">
    <property type="term" value="P:aromatic amino acid family catabolic process to alcohol via Ehrlich pathway"/>
    <property type="evidence" value="ECO:0007669"/>
    <property type="project" value="TreeGrafter"/>
</dbReference>
<dbReference type="GO" id="GO:0000287">
    <property type="term" value="F:magnesium ion binding"/>
    <property type="evidence" value="ECO:0007669"/>
    <property type="project" value="InterPro"/>
</dbReference>
<dbReference type="GO" id="GO:0005634">
    <property type="term" value="C:nucleus"/>
    <property type="evidence" value="ECO:0007669"/>
    <property type="project" value="TreeGrafter"/>
</dbReference>
<reference evidence="13" key="1">
    <citation type="submission" date="2016-04" db="EMBL/GenBank/DDBJ databases">
        <authorList>
            <person name="Evans L.H."/>
            <person name="Alamgir A."/>
            <person name="Owens N."/>
            <person name="Weber N.D."/>
            <person name="Virtaneva K."/>
            <person name="Barbian K."/>
            <person name="Babar A."/>
            <person name="Rosenke K."/>
        </authorList>
    </citation>
    <scope>NUCLEOTIDE SEQUENCE [LARGE SCALE GENOMIC DNA]</scope>
    <source>
        <strain evidence="13">CBS 101.48</strain>
    </source>
</reference>
<comment type="similarity">
    <text evidence="2 9">Belongs to the TPP enzyme family.</text>
</comment>
<dbReference type="InterPro" id="IPR012001">
    <property type="entry name" value="Thiamin_PyroP_enz_TPP-bd_dom"/>
</dbReference>
<dbReference type="PANTHER" id="PTHR43452:SF30">
    <property type="entry name" value="PYRUVATE DECARBOXYLASE ISOZYME 1-RELATED"/>
    <property type="match status" value="1"/>
</dbReference>
<evidence type="ECO:0000256" key="8">
    <source>
        <dbReference type="PIRSR" id="PIRSR036565-2"/>
    </source>
</evidence>
<dbReference type="GO" id="GO:0005829">
    <property type="term" value="C:cytosol"/>
    <property type="evidence" value="ECO:0007669"/>
    <property type="project" value="TreeGrafter"/>
</dbReference>
<dbReference type="InterPro" id="IPR012000">
    <property type="entry name" value="Thiamin_PyroP_enz_cen_dom"/>
</dbReference>
<name>A0A163JF89_ABSGL</name>
<dbReference type="AlphaFoldDB" id="A0A163JF89"/>
<evidence type="ECO:0000259" key="10">
    <source>
        <dbReference type="Pfam" id="PF00205"/>
    </source>
</evidence>
<feature type="domain" description="Thiamine pyrophosphate enzyme N-terminal TPP-binding" evidence="12">
    <location>
        <begin position="31"/>
        <end position="106"/>
    </location>
</feature>
<dbReference type="InterPro" id="IPR047213">
    <property type="entry name" value="TPP_PYR_PDC_IPDC-like"/>
</dbReference>
<evidence type="ECO:0000256" key="4">
    <source>
        <dbReference type="ARBA" id="ARBA00022793"/>
    </source>
</evidence>
<dbReference type="Gene3D" id="3.40.50.970">
    <property type="match status" value="2"/>
</dbReference>
<dbReference type="OrthoDB" id="3970464at2759"/>
<dbReference type="PIRSF" id="PIRSF036565">
    <property type="entry name" value="Pyruvt_ip_decrb"/>
    <property type="match status" value="1"/>
</dbReference>